<dbReference type="Proteomes" id="UP001050691">
    <property type="component" value="Unassembled WGS sequence"/>
</dbReference>
<organism evidence="2 3">
    <name type="scientific">Clathrus columnatus</name>
    <dbReference type="NCBI Taxonomy" id="1419009"/>
    <lineage>
        <taxon>Eukaryota</taxon>
        <taxon>Fungi</taxon>
        <taxon>Dikarya</taxon>
        <taxon>Basidiomycota</taxon>
        <taxon>Agaricomycotina</taxon>
        <taxon>Agaricomycetes</taxon>
        <taxon>Phallomycetidae</taxon>
        <taxon>Phallales</taxon>
        <taxon>Clathraceae</taxon>
        <taxon>Clathrus</taxon>
    </lineage>
</organism>
<accession>A0AAV5ADI6</accession>
<dbReference type="EMBL" id="BPWL01000004">
    <property type="protein sequence ID" value="GJJ09985.1"/>
    <property type="molecule type" value="Genomic_DNA"/>
</dbReference>
<dbReference type="InterPro" id="IPR011009">
    <property type="entry name" value="Kinase-like_dom_sf"/>
</dbReference>
<feature type="region of interest" description="Disordered" evidence="1">
    <location>
        <begin position="43"/>
        <end position="95"/>
    </location>
</feature>
<evidence type="ECO:0008006" key="4">
    <source>
        <dbReference type="Google" id="ProtNLM"/>
    </source>
</evidence>
<proteinExistence type="predicted"/>
<evidence type="ECO:0000313" key="3">
    <source>
        <dbReference type="Proteomes" id="UP001050691"/>
    </source>
</evidence>
<evidence type="ECO:0000256" key="1">
    <source>
        <dbReference type="SAM" id="MobiDB-lite"/>
    </source>
</evidence>
<feature type="compositionally biased region" description="Acidic residues" evidence="1">
    <location>
        <begin position="52"/>
        <end position="72"/>
    </location>
</feature>
<dbReference type="AlphaFoldDB" id="A0AAV5ADI6"/>
<keyword evidence="3" id="KW-1185">Reference proteome</keyword>
<name>A0AAV5ADI6_9AGAM</name>
<evidence type="ECO:0000313" key="2">
    <source>
        <dbReference type="EMBL" id="GJJ09985.1"/>
    </source>
</evidence>
<reference evidence="2" key="1">
    <citation type="submission" date="2021-10" db="EMBL/GenBank/DDBJ databases">
        <title>De novo Genome Assembly of Clathrus columnatus (Basidiomycota, Fungi) Using Illumina and Nanopore Sequence Data.</title>
        <authorList>
            <person name="Ogiso-Tanaka E."/>
            <person name="Itagaki H."/>
            <person name="Hosoya T."/>
            <person name="Hosaka K."/>
        </authorList>
    </citation>
    <scope>NUCLEOTIDE SEQUENCE</scope>
    <source>
        <strain evidence="2">MO-923</strain>
    </source>
</reference>
<dbReference type="SUPFAM" id="SSF56112">
    <property type="entry name" value="Protein kinase-like (PK-like)"/>
    <property type="match status" value="1"/>
</dbReference>
<protein>
    <recommendedName>
        <fullName evidence="4">Protein kinase domain-containing protein</fullName>
    </recommendedName>
</protein>
<gene>
    <name evidence="2" type="ORF">Clacol_004211</name>
</gene>
<comment type="caution">
    <text evidence="2">The sequence shown here is derived from an EMBL/GenBank/DDBJ whole genome shotgun (WGS) entry which is preliminary data.</text>
</comment>
<sequence length="215" mass="24334">MSRQNRSAHMEQEAWFYDELEQVQGIAVPRCYGLFQAHIEEGAEVKTWNDEKDSESDDSDDSDQVAESDQSDGDGFAGANANESEGEKIPEMPTPDPTLLSILLLERLGERMPVGESLDHIKDDVHEIYNDLSRLGIEHLDIRWSNILSVIQDPDDESSGTVCPNHGHAHQWRVIDFDVARKTNGTIIYMDKCAGSWLVRLFLNLPKGRIIEPWD</sequence>